<keyword evidence="4" id="KW-0269">Exonuclease</keyword>
<comment type="caution">
    <text evidence="11">The sequence shown here is derived from an EMBL/GenBank/DDBJ whole genome shotgun (WGS) entry which is preliminary data.</text>
</comment>
<evidence type="ECO:0000256" key="6">
    <source>
        <dbReference type="ARBA" id="ARBA00046137"/>
    </source>
</evidence>
<keyword evidence="1" id="KW-0698">rRNA processing</keyword>
<dbReference type="InterPro" id="IPR027073">
    <property type="entry name" value="5_3_exoribonuclease"/>
</dbReference>
<feature type="compositionally biased region" description="Polar residues" evidence="9">
    <location>
        <begin position="239"/>
        <end position="249"/>
    </location>
</feature>
<keyword evidence="12" id="KW-1185">Reference proteome</keyword>
<keyword evidence="8" id="KW-0862">Zinc</keyword>
<feature type="domain" description="CCHC-type" evidence="10">
    <location>
        <begin position="642"/>
        <end position="659"/>
    </location>
</feature>
<dbReference type="STRING" id="1003232.J9DGU0"/>
<dbReference type="PANTHER" id="PTHR12341">
    <property type="entry name" value="5'-&gt;3' EXORIBONUCLEASE"/>
    <property type="match status" value="1"/>
</dbReference>
<proteinExistence type="predicted"/>
<evidence type="ECO:0000256" key="2">
    <source>
        <dbReference type="ARBA" id="ARBA00022722"/>
    </source>
</evidence>
<dbReference type="PANTHER" id="PTHR12341:SF41">
    <property type="entry name" value="5'-3' EXORIBONUCLEASE 2"/>
    <property type="match status" value="1"/>
</dbReference>
<dbReference type="Gene3D" id="1.25.40.1050">
    <property type="match status" value="1"/>
</dbReference>
<dbReference type="PROSITE" id="PS50158">
    <property type="entry name" value="ZF_CCHC"/>
    <property type="match status" value="1"/>
</dbReference>
<dbReference type="VEuPathDB" id="MicrosporidiaDB:EDEG_00349"/>
<dbReference type="HOGENOM" id="CLU_257314_0_0_1"/>
<dbReference type="Proteomes" id="UP000003163">
    <property type="component" value="Unassembled WGS sequence"/>
</dbReference>
<dbReference type="InterPro" id="IPR041412">
    <property type="entry name" value="Xrn1_helical"/>
</dbReference>
<dbReference type="EMBL" id="AFBI03000004">
    <property type="protein sequence ID" value="EJW01825.1"/>
    <property type="molecule type" value="Genomic_DNA"/>
</dbReference>
<dbReference type="GO" id="GO:0004534">
    <property type="term" value="F:5'-3' RNA exonuclease activity"/>
    <property type="evidence" value="ECO:0007669"/>
    <property type="project" value="TreeGrafter"/>
</dbReference>
<evidence type="ECO:0000256" key="9">
    <source>
        <dbReference type="SAM" id="MobiDB-lite"/>
    </source>
</evidence>
<keyword evidence="8" id="KW-0479">Metal-binding</keyword>
<dbReference type="GO" id="GO:0000956">
    <property type="term" value="P:nuclear-transcribed mRNA catabolic process"/>
    <property type="evidence" value="ECO:0007669"/>
    <property type="project" value="TreeGrafter"/>
</dbReference>
<keyword evidence="8" id="KW-0863">Zinc-finger</keyword>
<reference evidence="11 12" key="1">
    <citation type="submission" date="2011-08" db="EMBL/GenBank/DDBJ databases">
        <authorList>
            <person name="Liu Z.J."/>
            <person name="Shi F.L."/>
            <person name="Lu J.Q."/>
            <person name="Li M."/>
            <person name="Wang Z.L."/>
        </authorList>
    </citation>
    <scope>NUCLEOTIDE SEQUENCE [LARGE SCALE GENOMIC DNA]</scope>
    <source>
        <strain evidence="11 12">USNM 41457</strain>
    </source>
</reference>
<evidence type="ECO:0000256" key="7">
    <source>
        <dbReference type="ARBA" id="ARBA00046943"/>
    </source>
</evidence>
<evidence type="ECO:0000256" key="1">
    <source>
        <dbReference type="ARBA" id="ARBA00022552"/>
    </source>
</evidence>
<evidence type="ECO:0000256" key="3">
    <source>
        <dbReference type="ARBA" id="ARBA00022801"/>
    </source>
</evidence>
<dbReference type="GO" id="GO:0003723">
    <property type="term" value="F:RNA binding"/>
    <property type="evidence" value="ECO:0007669"/>
    <property type="project" value="TreeGrafter"/>
</dbReference>
<keyword evidence="5" id="KW-0175">Coiled coil</keyword>
<organism evidence="11 12">
    <name type="scientific">Edhazardia aedis (strain USNM 41457)</name>
    <name type="common">Microsporidian parasite</name>
    <dbReference type="NCBI Taxonomy" id="1003232"/>
    <lineage>
        <taxon>Eukaryota</taxon>
        <taxon>Fungi</taxon>
        <taxon>Fungi incertae sedis</taxon>
        <taxon>Microsporidia</taxon>
        <taxon>Edhazardia</taxon>
    </lineage>
</organism>
<evidence type="ECO:0000256" key="5">
    <source>
        <dbReference type="ARBA" id="ARBA00023054"/>
    </source>
</evidence>
<evidence type="ECO:0000259" key="10">
    <source>
        <dbReference type="PROSITE" id="PS50158"/>
    </source>
</evidence>
<accession>J9DGU0</accession>
<dbReference type="InterPro" id="IPR001878">
    <property type="entry name" value="Znf_CCHC"/>
</dbReference>
<feature type="region of interest" description="Disordered" evidence="9">
    <location>
        <begin position="106"/>
        <end position="139"/>
    </location>
</feature>
<dbReference type="Gene3D" id="3.40.50.12390">
    <property type="match status" value="2"/>
</dbReference>
<dbReference type="GO" id="GO:0005634">
    <property type="term" value="C:nucleus"/>
    <property type="evidence" value="ECO:0007669"/>
    <property type="project" value="TreeGrafter"/>
</dbReference>
<evidence type="ECO:0000256" key="8">
    <source>
        <dbReference type="PROSITE-ProRule" id="PRU00047"/>
    </source>
</evidence>
<sequence>MGVPSLFIYFSQKYPQMFSTTFYTDILCLDFNAIIHNANRNSSEEEVLNNIKEYIDSILLKIKKQNMAYLSSIECESSYKSKSDSKKFCGSGSGGIEAKQTSSFQNVFSRSKKTDKKNKNVNDYDNSHNNDMDRKEDSEDHARFMPKLLFISIDGVAPRAKLNQQRARRYVSVAGKTNSETKDLCEDQVKPENFCFGRKVEAEVVKREVKSIEINNRIKQISKNITENVCGDINADMGTNESTIFNNTNEFEKDDDGMNNIDKENKNKNNSMNNIDKENKNKNNSINELENGDKNNSSDKSSPFEASKTPPLDKICFIKKESPKMKKKISLPLIKEDFSKSFASIKEARKSTKNKEDDFFTDSNPVYAIESSSSEIDIDNNINSDNFDQNEMNHVDNGDNENNFNDKDNTNISNTIKLNRNPFDISSSSSEDEKLIHVLPKIEDLNDESSDYAEWDTNAITPGTYFMEKVDKTIHNYIEEKLRNDKEWRNMRVIYSSSKVEGEGEQKILRFIRNLDKKYGTVNNISWLDKTLNDQFDNQFDIYNKKNNKSTTNTINQKGRNKTEFARTRKVYAENNCLSKTNENAIPGITDIDPKLKSHYTKNSLFSCRNNQITVYSPDADLFFLGMTLENITLMRENQQLRKCMNCQKKGHLTNDCQNILKTLFIFVNLNLLKREIVNEICEKIPFKAESERIIHDYILICFLCGNDFLPTINCFDVRFNAIEILTNNLIRFYTRFGRYLSKNGNINFKVFNQFLYYLSKHEDNLYRRKLICLRELKRKFNMEYIKDVDLSVDSDKILYYRQKLFYNKFINDGLIDNINIFDAHNMSNNHNLCNNISNSNNQSNDTLNKNSGCNNYNIIDSTKQSNIDSANINIQSDNNSKLLNPLDYNTKESLEKLRKKCAIEYLKGLQWTLNLYIKKQNNWGYFYPYHYSPLLEDFNLIHYHDIQQIIEYTINVKRKNINLEKNIYTLKDLIDKRDNMYLSNITNTNNKSNLSNIIPNISNISADYNNNDINSTKNNDYKILKNIPQLINKNDLNSPLTLFEQSIIVLPPYSKETLHTKVKQIYENNENNLMIFPKDFKSDMFDKMLSWQSIPLLPFVDIQYIRSIFWLWYQDQVNLLQNTIKQIKYTNLSDQSTINPTDKKDSSIHINNKINSNENISNINNQIDSNSNTSNTNNTKDFNTNINNTIDSTENILEINNHTDSNSNTSDLNNKIECNLKDCDKTLKNNIISQKNTENICSSTESKHKNLLNKINGINIQNNTNNSQLTLKNDQLSEIQSQLPEITNIIDMFYMNTPQNELLFVNQNIAEFDILDLVNIQGPVDLFYGRVKPWCYGTTNGNIRSFVFESRDGSQ</sequence>
<feature type="compositionally biased region" description="Basic and acidic residues" evidence="9">
    <location>
        <begin position="117"/>
        <end position="139"/>
    </location>
</feature>
<dbReference type="OrthoDB" id="372487at2759"/>
<comment type="subunit">
    <text evidence="7">Interacts with RAI1; the interaction is direct, stabilizes RAT1 protein structure and may stimulate its exoribonuclease activity. The interaction also stimulates RAI1 pyrophosphohydrolase activity, probably by recruiting it to mRNA substrates.</text>
</comment>
<dbReference type="Pfam" id="PF17846">
    <property type="entry name" value="XRN_M"/>
    <property type="match status" value="1"/>
</dbReference>
<keyword evidence="2" id="KW-0540">Nuclease</keyword>
<keyword evidence="3" id="KW-0378">Hydrolase</keyword>
<dbReference type="GO" id="GO:0008270">
    <property type="term" value="F:zinc ion binding"/>
    <property type="evidence" value="ECO:0007669"/>
    <property type="project" value="UniProtKB-KW"/>
</dbReference>
<feature type="region of interest" description="Disordered" evidence="9">
    <location>
        <begin position="239"/>
        <end position="310"/>
    </location>
</feature>
<reference evidence="12" key="2">
    <citation type="submission" date="2015-07" db="EMBL/GenBank/DDBJ databases">
        <title>Contrasting host-pathogen interactions and genome evolution in two generalist and specialist microsporidian pathogens of mosquitoes.</title>
        <authorList>
            <consortium name="The Broad Institute Genomics Platform"/>
            <consortium name="The Broad Institute Genome Sequencing Center for Infectious Disease"/>
            <person name="Cuomo C.A."/>
            <person name="Sanscrainte N.D."/>
            <person name="Goldberg J.M."/>
            <person name="Heiman D."/>
            <person name="Young S."/>
            <person name="Zeng Q."/>
            <person name="Becnel J.J."/>
            <person name="Birren B.W."/>
        </authorList>
    </citation>
    <scope>NUCLEOTIDE SEQUENCE [LARGE SCALE GENOMIC DNA]</scope>
    <source>
        <strain evidence="12">USNM 41457</strain>
    </source>
</reference>
<evidence type="ECO:0000313" key="12">
    <source>
        <dbReference type="Proteomes" id="UP000003163"/>
    </source>
</evidence>
<dbReference type="InParanoid" id="J9DGU0"/>
<dbReference type="InterPro" id="IPR004859">
    <property type="entry name" value="Xrn1_N"/>
</dbReference>
<dbReference type="FunCoup" id="J9DGU0">
    <property type="interactions" value="275"/>
</dbReference>
<gene>
    <name evidence="11" type="ORF">EDEG_00349</name>
</gene>
<comment type="function">
    <text evidence="6">Possesses 5'-&gt;3' exoribonuclease activity. Required for the processing of nuclear mRNA and rRNA precursors. May promote the termination of transcription by RNA polymerase II. Essential for vegetative cell growth and chromosome segregation.</text>
</comment>
<protein>
    <recommendedName>
        <fullName evidence="10">CCHC-type domain-containing protein</fullName>
    </recommendedName>
</protein>
<dbReference type="Pfam" id="PF03159">
    <property type="entry name" value="XRN_N"/>
    <property type="match status" value="3"/>
</dbReference>
<evidence type="ECO:0000313" key="11">
    <source>
        <dbReference type="EMBL" id="EJW01825.1"/>
    </source>
</evidence>
<name>J9DGU0_EDHAE</name>
<evidence type="ECO:0000256" key="4">
    <source>
        <dbReference type="ARBA" id="ARBA00022839"/>
    </source>
</evidence>